<feature type="transmembrane region" description="Helical" evidence="8">
    <location>
        <begin position="207"/>
        <end position="227"/>
    </location>
</feature>
<keyword evidence="4 9" id="KW-0808">Transferase</keyword>
<feature type="transmembrane region" description="Helical" evidence="8">
    <location>
        <begin position="375"/>
        <end position="393"/>
    </location>
</feature>
<comment type="caution">
    <text evidence="9">The sequence shown here is derived from an EMBL/GenBank/DDBJ whole genome shotgun (WGS) entry which is preliminary data.</text>
</comment>
<evidence type="ECO:0000256" key="5">
    <source>
        <dbReference type="ARBA" id="ARBA00022692"/>
    </source>
</evidence>
<evidence type="ECO:0000313" key="9">
    <source>
        <dbReference type="EMBL" id="MDC0709112.1"/>
    </source>
</evidence>
<evidence type="ECO:0000256" key="4">
    <source>
        <dbReference type="ARBA" id="ARBA00022679"/>
    </source>
</evidence>
<dbReference type="RefSeq" id="WP_272137372.1">
    <property type="nucleotide sequence ID" value="NZ_JAQNDM010000002.1"/>
</dbReference>
<reference evidence="9 10" key="1">
    <citation type="submission" date="2022-11" db="EMBL/GenBank/DDBJ databases">
        <title>Minimal conservation of predation-associated metabolite biosynthetic gene clusters underscores biosynthetic potential of Myxococcota including descriptions for ten novel species: Archangium lansinium sp. nov., Myxococcus landrumus sp. nov., Nannocystis bai.</title>
        <authorList>
            <person name="Ahearne A."/>
            <person name="Stevens C."/>
            <person name="Dowd S."/>
        </authorList>
    </citation>
    <scope>NUCLEOTIDE SEQUENCE [LARGE SCALE GENOMIC DNA]</scope>
    <source>
        <strain evidence="9 10">NCWAL01</strain>
    </source>
</reference>
<evidence type="ECO:0000256" key="1">
    <source>
        <dbReference type="ARBA" id="ARBA00004651"/>
    </source>
</evidence>
<feature type="transmembrane region" description="Helical" evidence="8">
    <location>
        <begin position="317"/>
        <end position="339"/>
    </location>
</feature>
<keyword evidence="7 8" id="KW-0472">Membrane</keyword>
<comment type="subcellular location">
    <subcellularLocation>
        <location evidence="1">Cell membrane</location>
        <topology evidence="1">Multi-pass membrane protein</topology>
    </subcellularLocation>
</comment>
<evidence type="ECO:0000256" key="7">
    <source>
        <dbReference type="ARBA" id="ARBA00023136"/>
    </source>
</evidence>
<accession>A0ABT5D9Y0</accession>
<dbReference type="PANTHER" id="PTHR33908">
    <property type="entry name" value="MANNOSYLTRANSFERASE YKCB-RELATED"/>
    <property type="match status" value="1"/>
</dbReference>
<dbReference type="InterPro" id="IPR050297">
    <property type="entry name" value="LipidA_mod_glycosyltrf_83"/>
</dbReference>
<name>A0ABT5D9Y0_9BACT</name>
<sequence length="499" mass="54306">MSRMTRIALLLSILFSTLALRGEDRLFHRPLVEDAYYYFQIARHAAEGRGITADGEHLTNGFHPLFFGVCAGAFAVTPDDTWAIRLIALFLALVQAFSAVLFGRFAARVLGDRQGAAEGIAALAYAGSMFLFWQHQNGLETGLVLLLLLAVGLAFTRTDPARPRSALALGALCGLLVLARVDTGILVVMLAGALLLARGSGTLWRRVLTSGVVGVLSTLVSLPWWLYNVVYFGSFVPTSGRAQQAFAFEALRVESAVHAVATAASPFLYPFGEASWAMATAVLMLPALAVATLASGAGRAWRHGLPDSEPARRARQYVTLLVAFALLLAVWYCASSWAAHFYRRYVSALSIPGALLLTAAVLVLKERSRWVAKGLPLMLIAPGLGLLLLMWFAPDRLIRSGFFNQLELVRAWVPENERVAAFQSGTLGFFRPAVVNLDGKVNPQALAHRGQLATYLDAEHIHWLCDVPSMILFGLGTSPEELGWKRVANTGDFTLYHRL</sequence>
<evidence type="ECO:0000256" key="2">
    <source>
        <dbReference type="ARBA" id="ARBA00022475"/>
    </source>
</evidence>
<evidence type="ECO:0000313" key="10">
    <source>
        <dbReference type="Proteomes" id="UP001221838"/>
    </source>
</evidence>
<keyword evidence="3 9" id="KW-0328">Glycosyltransferase</keyword>
<evidence type="ECO:0000256" key="8">
    <source>
        <dbReference type="SAM" id="Phobius"/>
    </source>
</evidence>
<dbReference type="GO" id="GO:0016757">
    <property type="term" value="F:glycosyltransferase activity"/>
    <property type="evidence" value="ECO:0007669"/>
    <property type="project" value="UniProtKB-KW"/>
</dbReference>
<gene>
    <name evidence="9" type="ORF">POL68_11620</name>
</gene>
<dbReference type="Proteomes" id="UP001221838">
    <property type="component" value="Unassembled WGS sequence"/>
</dbReference>
<dbReference type="EMBL" id="JAQNDM010000002">
    <property type="protein sequence ID" value="MDC0709112.1"/>
    <property type="molecule type" value="Genomic_DNA"/>
</dbReference>
<keyword evidence="10" id="KW-1185">Reference proteome</keyword>
<feature type="transmembrane region" description="Helical" evidence="8">
    <location>
        <begin position="345"/>
        <end position="363"/>
    </location>
</feature>
<evidence type="ECO:0000256" key="6">
    <source>
        <dbReference type="ARBA" id="ARBA00022989"/>
    </source>
</evidence>
<dbReference type="EC" id="2.4.-.-" evidence="9"/>
<feature type="transmembrane region" description="Helical" evidence="8">
    <location>
        <begin position="82"/>
        <end position="103"/>
    </location>
</feature>
<organism evidence="9 10">
    <name type="scientific">Stigmatella ashevillensis</name>
    <dbReference type="NCBI Taxonomy" id="2995309"/>
    <lineage>
        <taxon>Bacteria</taxon>
        <taxon>Pseudomonadati</taxon>
        <taxon>Myxococcota</taxon>
        <taxon>Myxococcia</taxon>
        <taxon>Myxococcales</taxon>
        <taxon>Cystobacterineae</taxon>
        <taxon>Archangiaceae</taxon>
        <taxon>Stigmatella</taxon>
    </lineage>
</organism>
<proteinExistence type="predicted"/>
<evidence type="ECO:0000256" key="3">
    <source>
        <dbReference type="ARBA" id="ARBA00022676"/>
    </source>
</evidence>
<feature type="transmembrane region" description="Helical" evidence="8">
    <location>
        <begin position="276"/>
        <end position="296"/>
    </location>
</feature>
<feature type="transmembrane region" description="Helical" evidence="8">
    <location>
        <begin position="138"/>
        <end position="155"/>
    </location>
</feature>
<protein>
    <submittedName>
        <fullName evidence="9">Glycosyltransferase family 39 protein</fullName>
        <ecNumber evidence="9">2.4.-.-</ecNumber>
    </submittedName>
</protein>
<keyword evidence="5 8" id="KW-0812">Transmembrane</keyword>
<keyword evidence="6 8" id="KW-1133">Transmembrane helix</keyword>
<feature type="transmembrane region" description="Helical" evidence="8">
    <location>
        <begin position="167"/>
        <end position="195"/>
    </location>
</feature>
<dbReference type="PANTHER" id="PTHR33908:SF11">
    <property type="entry name" value="MEMBRANE PROTEIN"/>
    <property type="match status" value="1"/>
</dbReference>
<keyword evidence="2" id="KW-1003">Cell membrane</keyword>